<dbReference type="InterPro" id="IPR050595">
    <property type="entry name" value="Bact_response_regulator"/>
</dbReference>
<dbReference type="Gene3D" id="3.40.50.2300">
    <property type="match status" value="1"/>
</dbReference>
<dbReference type="SMART" id="SM00448">
    <property type="entry name" value="REC"/>
    <property type="match status" value="1"/>
</dbReference>
<dbReference type="InterPro" id="IPR001789">
    <property type="entry name" value="Sig_transdc_resp-reg_receiver"/>
</dbReference>
<keyword evidence="5" id="KW-1185">Reference proteome</keyword>
<name>A0A856MQS8_9CYAN</name>
<evidence type="ECO:0000313" key="4">
    <source>
        <dbReference type="EMBL" id="QDL12500.1"/>
    </source>
</evidence>
<dbReference type="GO" id="GO:0000160">
    <property type="term" value="P:phosphorelay signal transduction system"/>
    <property type="evidence" value="ECO:0007669"/>
    <property type="project" value="InterPro"/>
</dbReference>
<keyword evidence="1 2" id="KW-0597">Phosphoprotein</keyword>
<evidence type="ECO:0000259" key="3">
    <source>
        <dbReference type="PROSITE" id="PS50110"/>
    </source>
</evidence>
<gene>
    <name evidence="4" type="ORF">DP114_30090</name>
</gene>
<dbReference type="SUPFAM" id="SSF52172">
    <property type="entry name" value="CheY-like"/>
    <property type="match status" value="1"/>
</dbReference>
<feature type="modified residue" description="4-aspartylphosphate" evidence="2">
    <location>
        <position position="60"/>
    </location>
</feature>
<organism evidence="4 5">
    <name type="scientific">Brasilonema sennae CENA114</name>
    <dbReference type="NCBI Taxonomy" id="415709"/>
    <lineage>
        <taxon>Bacteria</taxon>
        <taxon>Bacillati</taxon>
        <taxon>Cyanobacteriota</taxon>
        <taxon>Cyanophyceae</taxon>
        <taxon>Nostocales</taxon>
        <taxon>Scytonemataceae</taxon>
        <taxon>Brasilonema</taxon>
        <taxon>Bromeliae group (in: Brasilonema)</taxon>
    </lineage>
</organism>
<dbReference type="PROSITE" id="PS50110">
    <property type="entry name" value="RESPONSE_REGULATORY"/>
    <property type="match status" value="1"/>
</dbReference>
<feature type="domain" description="Response regulatory" evidence="3">
    <location>
        <begin position="11"/>
        <end position="128"/>
    </location>
</feature>
<accession>A0A856MQS8</accession>
<dbReference type="Proteomes" id="UP000503129">
    <property type="component" value="Chromosome"/>
</dbReference>
<dbReference type="Pfam" id="PF00072">
    <property type="entry name" value="Response_reg"/>
    <property type="match status" value="1"/>
</dbReference>
<dbReference type="PANTHER" id="PTHR44591">
    <property type="entry name" value="STRESS RESPONSE REGULATOR PROTEIN 1"/>
    <property type="match status" value="1"/>
</dbReference>
<dbReference type="EMBL" id="CP030118">
    <property type="protein sequence ID" value="QDL12500.1"/>
    <property type="molecule type" value="Genomic_DNA"/>
</dbReference>
<proteinExistence type="predicted"/>
<protein>
    <submittedName>
        <fullName evidence="4">Response regulator</fullName>
    </submittedName>
</protein>
<dbReference type="InterPro" id="IPR011006">
    <property type="entry name" value="CheY-like_superfamily"/>
</dbReference>
<evidence type="ECO:0000256" key="1">
    <source>
        <dbReference type="ARBA" id="ARBA00022553"/>
    </source>
</evidence>
<dbReference type="KEGG" id="bsen:DP114_30090"/>
<dbReference type="AlphaFoldDB" id="A0A856MQS8"/>
<dbReference type="PANTHER" id="PTHR44591:SF3">
    <property type="entry name" value="RESPONSE REGULATORY DOMAIN-CONTAINING PROTEIN"/>
    <property type="match status" value="1"/>
</dbReference>
<evidence type="ECO:0000313" key="5">
    <source>
        <dbReference type="Proteomes" id="UP000503129"/>
    </source>
</evidence>
<sequence>MDELEFLNGLRVLVVDDDVDNLDLIKFILEEYKIEVILATSVTEALQVMMWFNPDILISDIAMPNCDGYSLIRSVRNLSEHVRHIPAIALTGQASDEARKLALQQGFSIHIKKPFDPDELIILVSKLAEKASLKSSCSNSKVELENYGTKFSFNVA</sequence>
<reference evidence="4 5" key="1">
    <citation type="submission" date="2018-06" db="EMBL/GenBank/DDBJ databases">
        <title>Comparative genomics of Brasilonema spp. strains.</title>
        <authorList>
            <person name="Alvarenga D.O."/>
            <person name="Fiore M.F."/>
            <person name="Varani A.M."/>
        </authorList>
    </citation>
    <scope>NUCLEOTIDE SEQUENCE [LARGE SCALE GENOMIC DNA]</scope>
    <source>
        <strain evidence="4 5">CENA114</strain>
    </source>
</reference>
<evidence type="ECO:0000256" key="2">
    <source>
        <dbReference type="PROSITE-ProRule" id="PRU00169"/>
    </source>
</evidence>